<name>A0A166T760_9AGAM</name>
<organism evidence="2 3">
    <name type="scientific">Athelia psychrophila</name>
    <dbReference type="NCBI Taxonomy" id="1759441"/>
    <lineage>
        <taxon>Eukaryota</taxon>
        <taxon>Fungi</taxon>
        <taxon>Dikarya</taxon>
        <taxon>Basidiomycota</taxon>
        <taxon>Agaricomycotina</taxon>
        <taxon>Agaricomycetes</taxon>
        <taxon>Agaricomycetidae</taxon>
        <taxon>Atheliales</taxon>
        <taxon>Atheliaceae</taxon>
        <taxon>Athelia</taxon>
    </lineage>
</organism>
<dbReference type="Proteomes" id="UP000076532">
    <property type="component" value="Unassembled WGS sequence"/>
</dbReference>
<evidence type="ECO:0000313" key="3">
    <source>
        <dbReference type="Proteomes" id="UP000076532"/>
    </source>
</evidence>
<reference evidence="2 3" key="1">
    <citation type="journal article" date="2016" name="Mol. Biol. Evol.">
        <title>Comparative Genomics of Early-Diverging Mushroom-Forming Fungi Provides Insights into the Origins of Lignocellulose Decay Capabilities.</title>
        <authorList>
            <person name="Nagy L.G."/>
            <person name="Riley R."/>
            <person name="Tritt A."/>
            <person name="Adam C."/>
            <person name="Daum C."/>
            <person name="Floudas D."/>
            <person name="Sun H."/>
            <person name="Yadav J.S."/>
            <person name="Pangilinan J."/>
            <person name="Larsson K.H."/>
            <person name="Matsuura K."/>
            <person name="Barry K."/>
            <person name="Labutti K."/>
            <person name="Kuo R."/>
            <person name="Ohm R.A."/>
            <person name="Bhattacharya S.S."/>
            <person name="Shirouzu T."/>
            <person name="Yoshinaga Y."/>
            <person name="Martin F.M."/>
            <person name="Grigoriev I.V."/>
            <person name="Hibbett D.S."/>
        </authorList>
    </citation>
    <scope>NUCLEOTIDE SEQUENCE [LARGE SCALE GENOMIC DNA]</scope>
    <source>
        <strain evidence="2 3">CBS 109695</strain>
    </source>
</reference>
<evidence type="ECO:0000313" key="2">
    <source>
        <dbReference type="EMBL" id="KZP30263.1"/>
    </source>
</evidence>
<dbReference type="AlphaFoldDB" id="A0A166T760"/>
<evidence type="ECO:0000256" key="1">
    <source>
        <dbReference type="SAM" id="MobiDB-lite"/>
    </source>
</evidence>
<feature type="region of interest" description="Disordered" evidence="1">
    <location>
        <begin position="121"/>
        <end position="180"/>
    </location>
</feature>
<sequence>MLVTARIIEWKSCLLQKKKGLAKAGNMEGTAVYGACGRGRKTKHEPTKGSGDADGGGLAGRLQAFAEELAVAVRRVVWRIFAANLARAITLERGHIAPSGEHSKGGSEWANTSVCSEACHSNHRQATLRKSKALRNSGERKSAKPSSSVNPAPEASTPAKPRPKPKPLRKSTAIDEGLIMTSRRSSEYGLPRAMMRCNITNAAISTGGKVIALARLAAKMLQTTRRTATANSSANAYKQMERVTATWGKEE</sequence>
<protein>
    <submittedName>
        <fullName evidence="2">Uncharacterized protein</fullName>
    </submittedName>
</protein>
<accession>A0A166T760</accession>
<dbReference type="EMBL" id="KV417494">
    <property type="protein sequence ID" value="KZP30263.1"/>
    <property type="molecule type" value="Genomic_DNA"/>
</dbReference>
<keyword evidence="3" id="KW-1185">Reference proteome</keyword>
<feature type="compositionally biased region" description="Basic residues" evidence="1">
    <location>
        <begin position="121"/>
        <end position="133"/>
    </location>
</feature>
<gene>
    <name evidence="2" type="ORF">FIBSPDRAFT_884188</name>
</gene>
<proteinExistence type="predicted"/>